<organism evidence="2 3">
    <name type="scientific">Acinetobacter baumannii 1499986</name>
    <dbReference type="NCBI Taxonomy" id="1310673"/>
    <lineage>
        <taxon>Bacteria</taxon>
        <taxon>Pseudomonadati</taxon>
        <taxon>Pseudomonadota</taxon>
        <taxon>Gammaproteobacteria</taxon>
        <taxon>Moraxellales</taxon>
        <taxon>Moraxellaceae</taxon>
        <taxon>Acinetobacter</taxon>
        <taxon>Acinetobacter calcoaceticus/baumannii complex</taxon>
    </lineage>
</organism>
<dbReference type="AlphaFoldDB" id="A0A836LXU9"/>
<dbReference type="EMBL" id="JMOA01000060">
    <property type="protein sequence ID" value="KCX99985.1"/>
    <property type="molecule type" value="Genomic_DNA"/>
</dbReference>
<evidence type="ECO:0000259" key="1">
    <source>
        <dbReference type="Pfam" id="PF01702"/>
    </source>
</evidence>
<dbReference type="GO" id="GO:0006400">
    <property type="term" value="P:tRNA modification"/>
    <property type="evidence" value="ECO:0007669"/>
    <property type="project" value="InterPro"/>
</dbReference>
<protein>
    <submittedName>
        <fullName evidence="2">Queuine tRNA-ribosyltransferase family protein</fullName>
    </submittedName>
</protein>
<name>A0A836LXU9_ACIBA</name>
<dbReference type="Pfam" id="PF01702">
    <property type="entry name" value="TGT"/>
    <property type="match status" value="1"/>
</dbReference>
<feature type="domain" description="tRNA-guanine(15) transglycosylase-like" evidence="1">
    <location>
        <begin position="1"/>
        <end position="42"/>
    </location>
</feature>
<dbReference type="Gene3D" id="3.20.20.105">
    <property type="entry name" value="Queuine tRNA-ribosyltransferase-like"/>
    <property type="match status" value="1"/>
</dbReference>
<evidence type="ECO:0000313" key="2">
    <source>
        <dbReference type="EMBL" id="KCX99985.1"/>
    </source>
</evidence>
<gene>
    <name evidence="2" type="ORF">J572_3440</name>
</gene>
<dbReference type="InterPro" id="IPR002616">
    <property type="entry name" value="tRNA_ribo_trans-like"/>
</dbReference>
<dbReference type="InterPro" id="IPR036511">
    <property type="entry name" value="TGT-like_sf"/>
</dbReference>
<reference evidence="2 3" key="1">
    <citation type="submission" date="2014-04" db="EMBL/GenBank/DDBJ databases">
        <title>Comparative genomics and transcriptomics to identify genetic mechanisms underlying the emergence of carbapenem resistant Acinetobacter baumannii (CRAb).</title>
        <authorList>
            <person name="Harris A.D."/>
            <person name="Johnson K.J."/>
            <person name="George J."/>
            <person name="Nadendla S."/>
            <person name="Daugherty S.C."/>
            <person name="Parankush S."/>
            <person name="Sadzewicz L."/>
            <person name="Tallon L."/>
            <person name="Sengamalay N."/>
            <person name="Hazen T.H."/>
            <person name="Rasko D.A."/>
        </authorList>
    </citation>
    <scope>NUCLEOTIDE SEQUENCE [LARGE SCALE GENOMIC DNA]</scope>
    <source>
        <strain evidence="2 3">1499986</strain>
    </source>
</reference>
<comment type="caution">
    <text evidence="2">The sequence shown here is derived from an EMBL/GenBank/DDBJ whole genome shotgun (WGS) entry which is preliminary data.</text>
</comment>
<sequence>MLASMLGTIHNLRYYQRLTEGMRDALDNGTFDEFVQDFYARRGLEVPPCPVDE</sequence>
<dbReference type="Proteomes" id="UP000027309">
    <property type="component" value="Unassembled WGS sequence"/>
</dbReference>
<dbReference type="GO" id="GO:0016740">
    <property type="term" value="F:transferase activity"/>
    <property type="evidence" value="ECO:0007669"/>
    <property type="project" value="UniProtKB-KW"/>
</dbReference>
<dbReference type="SUPFAM" id="SSF51713">
    <property type="entry name" value="tRNA-guanine transglycosylase"/>
    <property type="match status" value="1"/>
</dbReference>
<keyword evidence="2" id="KW-0808">Transferase</keyword>
<evidence type="ECO:0000313" key="3">
    <source>
        <dbReference type="Proteomes" id="UP000027309"/>
    </source>
</evidence>
<accession>A0A836LXU9</accession>
<proteinExistence type="predicted"/>